<dbReference type="PANTHER" id="PTHR12357">
    <property type="entry name" value="YTH YT521-B HOMOLOGY DOMAIN-CONTAINING"/>
    <property type="match status" value="1"/>
</dbReference>
<dbReference type="SMR" id="F4RX17"/>
<dbReference type="PANTHER" id="PTHR12357:SF89">
    <property type="entry name" value="YTH DOMAIN-CONTAINING FAMILY PROTEIN"/>
    <property type="match status" value="1"/>
</dbReference>
<dbReference type="KEGG" id="mlr:MELLADRAFT_38181"/>
<proteinExistence type="predicted"/>
<dbReference type="AlphaFoldDB" id="F4RX17"/>
<dbReference type="InParanoid" id="F4RX17"/>
<dbReference type="GeneID" id="18927695"/>
<dbReference type="InterPro" id="IPR045168">
    <property type="entry name" value="YTH_prot"/>
</dbReference>
<dbReference type="GO" id="GO:0005737">
    <property type="term" value="C:cytoplasm"/>
    <property type="evidence" value="ECO:0007669"/>
    <property type="project" value="TreeGrafter"/>
</dbReference>
<dbReference type="HOGENOM" id="CLU_089812_1_0_1"/>
<feature type="domain" description="YTH" evidence="1">
    <location>
        <begin position="35"/>
        <end position="170"/>
    </location>
</feature>
<dbReference type="CDD" id="cd21134">
    <property type="entry name" value="YTH"/>
    <property type="match status" value="1"/>
</dbReference>
<dbReference type="Gene3D" id="3.10.590.10">
    <property type="entry name" value="ph1033 like domains"/>
    <property type="match status" value="1"/>
</dbReference>
<dbReference type="OrthoDB" id="2506487at2759"/>
<dbReference type="GO" id="GO:0003729">
    <property type="term" value="F:mRNA binding"/>
    <property type="evidence" value="ECO:0007669"/>
    <property type="project" value="TreeGrafter"/>
</dbReference>
<dbReference type="STRING" id="747676.F4RX17"/>
<protein>
    <recommendedName>
        <fullName evidence="1">YTH domain-containing protein</fullName>
    </recommendedName>
</protein>
<evidence type="ECO:0000313" key="2">
    <source>
        <dbReference type="EMBL" id="EGG03122.1"/>
    </source>
</evidence>
<sequence length="207" mass="23529">MTNKNLSGSSSVDIQQLANRKGYNPVNFDLNPKSARFFVIKSYTEEDVHKSLKYEIWASTDLGNKRLDKAFHESSESGPIYLLFSVNASGHFCGMAEMLTAVDYNTSSKVWAQDKWKGIFKVRWVFVKDIPNNALRHIKLNNTPENKPVTSSRDTQEVPYDKGIEVLSIMSAFQSRTTLLQDYGKLFPKTNVRLPRNLHPSSLHSLV</sequence>
<evidence type="ECO:0000259" key="1">
    <source>
        <dbReference type="PROSITE" id="PS50882"/>
    </source>
</evidence>
<dbReference type="EMBL" id="GL883126">
    <property type="protein sequence ID" value="EGG03122.1"/>
    <property type="molecule type" value="Genomic_DNA"/>
</dbReference>
<dbReference type="GO" id="GO:1990247">
    <property type="term" value="F:N6-methyladenosine-containing RNA reader activity"/>
    <property type="evidence" value="ECO:0007669"/>
    <property type="project" value="TreeGrafter"/>
</dbReference>
<reference evidence="3" key="1">
    <citation type="journal article" date="2011" name="Proc. Natl. Acad. Sci. U.S.A.">
        <title>Obligate biotrophy features unraveled by the genomic analysis of rust fungi.</title>
        <authorList>
            <person name="Duplessis S."/>
            <person name="Cuomo C.A."/>
            <person name="Lin Y.-C."/>
            <person name="Aerts A."/>
            <person name="Tisserant E."/>
            <person name="Veneault-Fourrey C."/>
            <person name="Joly D.L."/>
            <person name="Hacquard S."/>
            <person name="Amselem J."/>
            <person name="Cantarel B.L."/>
            <person name="Chiu R."/>
            <person name="Coutinho P.M."/>
            <person name="Feau N."/>
            <person name="Field M."/>
            <person name="Frey P."/>
            <person name="Gelhaye E."/>
            <person name="Goldberg J."/>
            <person name="Grabherr M.G."/>
            <person name="Kodira C.D."/>
            <person name="Kohler A."/>
            <person name="Kuees U."/>
            <person name="Lindquist E.A."/>
            <person name="Lucas S.M."/>
            <person name="Mago R."/>
            <person name="Mauceli E."/>
            <person name="Morin E."/>
            <person name="Murat C."/>
            <person name="Pangilinan J.L."/>
            <person name="Park R."/>
            <person name="Pearson M."/>
            <person name="Quesneville H."/>
            <person name="Rouhier N."/>
            <person name="Sakthikumar S."/>
            <person name="Salamov A.A."/>
            <person name="Schmutz J."/>
            <person name="Selles B."/>
            <person name="Shapiro H."/>
            <person name="Tanguay P."/>
            <person name="Tuskan G.A."/>
            <person name="Henrissat B."/>
            <person name="Van de Peer Y."/>
            <person name="Rouze P."/>
            <person name="Ellis J.G."/>
            <person name="Dodds P.N."/>
            <person name="Schein J.E."/>
            <person name="Zhong S."/>
            <person name="Hamelin R.C."/>
            <person name="Grigoriev I.V."/>
            <person name="Szabo L.J."/>
            <person name="Martin F."/>
        </authorList>
    </citation>
    <scope>NUCLEOTIDE SEQUENCE [LARGE SCALE GENOMIC DNA]</scope>
    <source>
        <strain evidence="3">98AG31 / pathotype 3-4-7</strain>
    </source>
</reference>
<keyword evidence="3" id="KW-1185">Reference proteome</keyword>
<dbReference type="GO" id="GO:0061157">
    <property type="term" value="P:mRNA destabilization"/>
    <property type="evidence" value="ECO:0007669"/>
    <property type="project" value="TreeGrafter"/>
</dbReference>
<name>F4RX17_MELLP</name>
<accession>F4RX17</accession>
<dbReference type="Pfam" id="PF04146">
    <property type="entry name" value="YTH"/>
    <property type="match status" value="1"/>
</dbReference>
<dbReference type="PROSITE" id="PS50882">
    <property type="entry name" value="YTH"/>
    <property type="match status" value="1"/>
</dbReference>
<dbReference type="InterPro" id="IPR007275">
    <property type="entry name" value="YTH_domain"/>
</dbReference>
<gene>
    <name evidence="2" type="ORF">MELLADRAFT_38181</name>
</gene>
<organism evidence="3">
    <name type="scientific">Melampsora larici-populina (strain 98AG31 / pathotype 3-4-7)</name>
    <name type="common">Poplar leaf rust fungus</name>
    <dbReference type="NCBI Taxonomy" id="747676"/>
    <lineage>
        <taxon>Eukaryota</taxon>
        <taxon>Fungi</taxon>
        <taxon>Dikarya</taxon>
        <taxon>Basidiomycota</taxon>
        <taxon>Pucciniomycotina</taxon>
        <taxon>Pucciniomycetes</taxon>
        <taxon>Pucciniales</taxon>
        <taxon>Melampsoraceae</taxon>
        <taxon>Melampsora</taxon>
    </lineage>
</organism>
<dbReference type="eggNOG" id="KOG1901">
    <property type="taxonomic scope" value="Eukaryota"/>
</dbReference>
<evidence type="ECO:0000313" key="3">
    <source>
        <dbReference type="Proteomes" id="UP000001072"/>
    </source>
</evidence>
<dbReference type="Proteomes" id="UP000001072">
    <property type="component" value="Unassembled WGS sequence"/>
</dbReference>
<dbReference type="VEuPathDB" id="FungiDB:MELLADRAFT_38181"/>
<dbReference type="RefSeq" id="XP_007413582.1">
    <property type="nucleotide sequence ID" value="XM_007413520.1"/>
</dbReference>